<evidence type="ECO:0000313" key="1">
    <source>
        <dbReference type="EMBL" id="QTA91620.1"/>
    </source>
</evidence>
<accession>A0A975GS31</accession>
<dbReference type="Proteomes" id="UP000663722">
    <property type="component" value="Chromosome"/>
</dbReference>
<dbReference type="AlphaFoldDB" id="A0A975GS31"/>
<evidence type="ECO:0000313" key="2">
    <source>
        <dbReference type="Proteomes" id="UP000663722"/>
    </source>
</evidence>
<sequence length="55" mass="6255">MEVMPAGLASPASHFGYFIFGKIPKYPDKSFSMHRFQISKNILSSDLMQANRKFS</sequence>
<organism evidence="1 2">
    <name type="scientific">Desulfonema magnum</name>
    <dbReference type="NCBI Taxonomy" id="45655"/>
    <lineage>
        <taxon>Bacteria</taxon>
        <taxon>Pseudomonadati</taxon>
        <taxon>Thermodesulfobacteriota</taxon>
        <taxon>Desulfobacteria</taxon>
        <taxon>Desulfobacterales</taxon>
        <taxon>Desulfococcaceae</taxon>
        <taxon>Desulfonema</taxon>
    </lineage>
</organism>
<keyword evidence="2" id="KW-1185">Reference proteome</keyword>
<protein>
    <submittedName>
        <fullName evidence="1">Uncharacterized protein</fullName>
    </submittedName>
</protein>
<proteinExistence type="predicted"/>
<gene>
    <name evidence="1" type="ORF">dnm_076920</name>
</gene>
<reference evidence="1" key="1">
    <citation type="journal article" date="2021" name="Microb. Physiol.">
        <title>Proteogenomic Insights into the Physiology of Marine, Sulfate-Reducing, Filamentous Desulfonema limicola and Desulfonema magnum.</title>
        <authorList>
            <person name="Schnaars V."/>
            <person name="Wohlbrand L."/>
            <person name="Scheve S."/>
            <person name="Hinrichs C."/>
            <person name="Reinhardt R."/>
            <person name="Rabus R."/>
        </authorList>
    </citation>
    <scope>NUCLEOTIDE SEQUENCE</scope>
    <source>
        <strain evidence="1">4be13</strain>
    </source>
</reference>
<dbReference type="EMBL" id="CP061800">
    <property type="protein sequence ID" value="QTA91620.1"/>
    <property type="molecule type" value="Genomic_DNA"/>
</dbReference>
<name>A0A975GS31_9BACT</name>
<dbReference type="KEGG" id="dmm:dnm_076920"/>